<dbReference type="Gene3D" id="1.10.3210.10">
    <property type="entry name" value="Hypothetical protein af1432"/>
    <property type="match status" value="1"/>
</dbReference>
<evidence type="ECO:0000256" key="1">
    <source>
        <dbReference type="ARBA" id="ARBA00012506"/>
    </source>
</evidence>
<keyword evidence="4" id="KW-0378">Hydrolase</keyword>
<reference evidence="8 9" key="1">
    <citation type="journal article" date="2018" name="Int. J. Syst. Evol. Microbiol.">
        <title>Methylomusa anaerophila gen. nov., sp. nov., an anaerobic methanol-utilizing bacterium isolated from a microbial fuel cell.</title>
        <authorList>
            <person name="Amano N."/>
            <person name="Yamamuro A."/>
            <person name="Miyahara M."/>
            <person name="Kouzuma A."/>
            <person name="Abe T."/>
            <person name="Watanabe K."/>
        </authorList>
    </citation>
    <scope>NUCLEOTIDE SEQUENCE [LARGE SCALE GENOMIC DNA]</scope>
    <source>
        <strain evidence="8 9">MMFC1</strain>
    </source>
</reference>
<dbReference type="PANTHER" id="PTHR35795:SF1">
    <property type="entry name" value="BIS(5'-NUCLEOSYL)-TETRAPHOSPHATASE, SYMMETRICAL"/>
    <property type="match status" value="1"/>
</dbReference>
<dbReference type="GO" id="GO:0008803">
    <property type="term" value="F:bis(5'-nucleosyl)-tetraphosphatase (symmetrical) activity"/>
    <property type="evidence" value="ECO:0007669"/>
    <property type="project" value="UniProtKB-EC"/>
</dbReference>
<protein>
    <recommendedName>
        <fullName evidence="1">bis(5'-nucleosyl)-tetraphosphatase (symmetrical)</fullName>
        <ecNumber evidence="1">3.6.1.41</ecNumber>
    </recommendedName>
</protein>
<keyword evidence="3" id="KW-0547">Nucleotide-binding</keyword>
<keyword evidence="5" id="KW-0408">Iron</keyword>
<dbReference type="GO" id="GO:0046872">
    <property type="term" value="F:metal ion binding"/>
    <property type="evidence" value="ECO:0007669"/>
    <property type="project" value="UniProtKB-KW"/>
</dbReference>
<feature type="domain" description="HD" evidence="7">
    <location>
        <begin position="18"/>
        <end position="133"/>
    </location>
</feature>
<evidence type="ECO:0000313" key="8">
    <source>
        <dbReference type="EMBL" id="BBB89734.1"/>
    </source>
</evidence>
<gene>
    <name evidence="8" type="ORF">MAMMFC1_00368</name>
</gene>
<dbReference type="SUPFAM" id="SSF109604">
    <property type="entry name" value="HD-domain/PDEase-like"/>
    <property type="match status" value="1"/>
</dbReference>
<dbReference type="CDD" id="cd00077">
    <property type="entry name" value="HDc"/>
    <property type="match status" value="1"/>
</dbReference>
<proteinExistence type="predicted"/>
<dbReference type="InterPro" id="IPR006674">
    <property type="entry name" value="HD_domain"/>
</dbReference>
<keyword evidence="8" id="KW-0808">Transferase</keyword>
<dbReference type="GO" id="GO:0000166">
    <property type="term" value="F:nucleotide binding"/>
    <property type="evidence" value="ECO:0007669"/>
    <property type="project" value="UniProtKB-KW"/>
</dbReference>
<evidence type="ECO:0000259" key="7">
    <source>
        <dbReference type="PROSITE" id="PS51831"/>
    </source>
</evidence>
<evidence type="ECO:0000256" key="3">
    <source>
        <dbReference type="ARBA" id="ARBA00022741"/>
    </source>
</evidence>
<evidence type="ECO:0000256" key="6">
    <source>
        <dbReference type="ARBA" id="ARBA00049417"/>
    </source>
</evidence>
<dbReference type="InterPro" id="IPR006675">
    <property type="entry name" value="HDIG_dom"/>
</dbReference>
<dbReference type="GO" id="GO:0016779">
    <property type="term" value="F:nucleotidyltransferase activity"/>
    <property type="evidence" value="ECO:0007669"/>
    <property type="project" value="UniProtKB-KW"/>
</dbReference>
<dbReference type="NCBIfam" id="TIGR00277">
    <property type="entry name" value="HDIG"/>
    <property type="match status" value="1"/>
</dbReference>
<keyword evidence="9" id="KW-1185">Reference proteome</keyword>
<dbReference type="InterPro" id="IPR051094">
    <property type="entry name" value="Diverse_Catalytic_Enzymes"/>
</dbReference>
<evidence type="ECO:0000256" key="4">
    <source>
        <dbReference type="ARBA" id="ARBA00022801"/>
    </source>
</evidence>
<comment type="catalytic activity">
    <reaction evidence="6">
        <text>P(1),P(4)-bis(5'-adenosyl) tetraphosphate + H2O = 2 ADP + 2 H(+)</text>
        <dbReference type="Rhea" id="RHEA:24252"/>
        <dbReference type="ChEBI" id="CHEBI:15377"/>
        <dbReference type="ChEBI" id="CHEBI:15378"/>
        <dbReference type="ChEBI" id="CHEBI:58141"/>
        <dbReference type="ChEBI" id="CHEBI:456216"/>
        <dbReference type="EC" id="3.6.1.41"/>
    </reaction>
</comment>
<dbReference type="InterPro" id="IPR003607">
    <property type="entry name" value="HD/PDEase_dom"/>
</dbReference>
<dbReference type="Proteomes" id="UP000276437">
    <property type="component" value="Chromosome"/>
</dbReference>
<dbReference type="EC" id="3.6.1.41" evidence="1"/>
<organism evidence="8 9">
    <name type="scientific">Methylomusa anaerophila</name>
    <dbReference type="NCBI Taxonomy" id="1930071"/>
    <lineage>
        <taxon>Bacteria</taxon>
        <taxon>Bacillati</taxon>
        <taxon>Bacillota</taxon>
        <taxon>Negativicutes</taxon>
        <taxon>Selenomonadales</taxon>
        <taxon>Sporomusaceae</taxon>
        <taxon>Methylomusa</taxon>
    </lineage>
</organism>
<dbReference type="Pfam" id="PF01966">
    <property type="entry name" value="HD"/>
    <property type="match status" value="1"/>
</dbReference>
<dbReference type="PANTHER" id="PTHR35795">
    <property type="entry name" value="SLR1885 PROTEIN"/>
    <property type="match status" value="1"/>
</dbReference>
<dbReference type="EMBL" id="AP018449">
    <property type="protein sequence ID" value="BBB89734.1"/>
    <property type="molecule type" value="Genomic_DNA"/>
</dbReference>
<dbReference type="NCBIfam" id="TIGR00488">
    <property type="entry name" value="bis(5'-nucleosyl)-tetraphosphatase (symmetrical) YqeK"/>
    <property type="match status" value="1"/>
</dbReference>
<dbReference type="RefSeq" id="WP_126305964.1">
    <property type="nucleotide sequence ID" value="NZ_AP018449.1"/>
</dbReference>
<dbReference type="PROSITE" id="PS51831">
    <property type="entry name" value="HD"/>
    <property type="match status" value="1"/>
</dbReference>
<dbReference type="KEGG" id="mana:MAMMFC1_00368"/>
<keyword evidence="2" id="KW-0479">Metal-binding</keyword>
<dbReference type="AlphaFoldDB" id="A0A348AF86"/>
<accession>A0A348AF86</accession>
<keyword evidence="8" id="KW-0548">Nucleotidyltransferase</keyword>
<dbReference type="SMART" id="SM00471">
    <property type="entry name" value="HDc"/>
    <property type="match status" value="1"/>
</dbReference>
<dbReference type="OrthoDB" id="5295945at2"/>
<name>A0A348AF86_9FIRM</name>
<evidence type="ECO:0000256" key="5">
    <source>
        <dbReference type="ARBA" id="ARBA00023004"/>
    </source>
</evidence>
<evidence type="ECO:0000313" key="9">
    <source>
        <dbReference type="Proteomes" id="UP000276437"/>
    </source>
</evidence>
<evidence type="ECO:0000256" key="2">
    <source>
        <dbReference type="ARBA" id="ARBA00022723"/>
    </source>
</evidence>
<dbReference type="InterPro" id="IPR005249">
    <property type="entry name" value="YqeK"/>
</dbReference>
<sequence length="188" mass="20872">MILQKNTEKLAAKLSPKRFQHSLRVSETAAILAKRFDADEEKARVAGLLHDCARDITDKQLLQLAKDFAIVTTDVDIYHPTLLHAPVASYLAQTEYNTDDPEILRAISLHTTGGPSMNVLDKIIYLADFIEPGRNFPGVDKLRSLAAADLDTAVLAAFDQSLQYIIAQGNLIHPATIEGRNWLIRQLL</sequence>